<keyword evidence="5" id="KW-0472">Membrane</keyword>
<evidence type="ECO:0000256" key="4">
    <source>
        <dbReference type="SAM" id="MobiDB-lite"/>
    </source>
</evidence>
<dbReference type="InterPro" id="IPR027484">
    <property type="entry name" value="PInositol-4-P-5-kinase_N"/>
</dbReference>
<dbReference type="GO" id="GO:0010008">
    <property type="term" value="C:endosome membrane"/>
    <property type="evidence" value="ECO:0007669"/>
    <property type="project" value="TreeGrafter"/>
</dbReference>
<dbReference type="InterPro" id="IPR027483">
    <property type="entry name" value="PInositol-4-P-4/5-kinase_C_sf"/>
</dbReference>
<feature type="region of interest" description="Disordered" evidence="4">
    <location>
        <begin position="292"/>
        <end position="327"/>
    </location>
</feature>
<dbReference type="Gene3D" id="3.30.810.10">
    <property type="entry name" value="2-Layer Sandwich"/>
    <property type="match status" value="1"/>
</dbReference>
<evidence type="ECO:0000313" key="7">
    <source>
        <dbReference type="EMBL" id="RIB16873.1"/>
    </source>
</evidence>
<evidence type="ECO:0000259" key="6">
    <source>
        <dbReference type="PROSITE" id="PS51455"/>
    </source>
</evidence>
<dbReference type="EMBL" id="QKWP01000645">
    <property type="protein sequence ID" value="RIB16873.1"/>
    <property type="molecule type" value="Genomic_DNA"/>
</dbReference>
<evidence type="ECO:0000256" key="1">
    <source>
        <dbReference type="ARBA" id="ARBA00022741"/>
    </source>
</evidence>
<dbReference type="InterPro" id="IPR002498">
    <property type="entry name" value="PInositol-4-P-4/5-kinase_core"/>
</dbReference>
<dbReference type="STRING" id="44941.A0A397VA65"/>
<dbReference type="Pfam" id="PF01504">
    <property type="entry name" value="PIP5K"/>
    <property type="match status" value="1"/>
</dbReference>
<evidence type="ECO:0000256" key="2">
    <source>
        <dbReference type="ARBA" id="ARBA00022840"/>
    </source>
</evidence>
<dbReference type="GO" id="GO:0000329">
    <property type="term" value="C:fungal-type vacuole membrane"/>
    <property type="evidence" value="ECO:0007669"/>
    <property type="project" value="TreeGrafter"/>
</dbReference>
<sequence length="1288" mass="147393">MTLTLTFYLLLAGLINFLLKTIIYIFQKMFTPIKHIIPSHKPLPALPTEKEGSQEFTNKSKLISNNLPPVPQSNDLMLDSGSLGHIRKLLRQTLNNCNLANDPWESIILGIILDISGIVIKFIDGLPSNSNINSDNSITEKTGLNLNSISGSNFNHKSLAKFVINIKKDDGGKPTDSQFIFNHFEGIPLFKHELDEGLDPSKESKKRWVGGTIVLKGSKRNGIDKIIELMVFVVCNLKLELCLYRDHFIKRDEIDDIQDAEEVKNTLRSSRRHSKSSLFGWLMKHGNLQTYKEFTKSNEKRERREKNEKREKHEKRERRGSSSSLARWTSISRTSSLTKGSRSSISVVDFDDDTIMLTKSNFSKVINQMETSILSVSPGVRFPPPHLLMKLKEEETNINPSLADINVDFTVSTEKYRTYAPLFRSGHISLDFKTGLSYLMTQHNNTLKGVFKHQSISCSYARFLSPNSTVLCHNHEIITMDYYNKTNNHMDKSLGELIDEICDKAYAMCENKSCEHRGIDHISTYTHNNGRISIIIEDSQDLSLKAFAYQIVMWTQCKLCSTKSPVFIMSRSTYLYSFAKYLELLYYNEDFTCKDLCPHVELRDQMLRCFRRGNFLVKIEYEYVDLFEMRLPKFQVSLDKQVASSIEDVENLFTIDNDDAKRLYNETRLEITYFYLSVKQHITSLEDYLRSLHIEQTNSNVEATISEKTINAIRSLEDLTKSFYDEEFKLYAMLKQTNATILNNVRRALVDQINSNACHVFPESPVIAREDEPSSIIAFTLSSQGYLNELSMLRHDSKRLSSQSAPVTPVSEIHMPMPTPSASFSLLLGSLKHPSSTNVSKDSVTNESDIDGNRDPSVDEYSIQTKRKVIENGISEKITYGIESLGSIKPFNLSLTGRDKKKDSEKDAEKSALQRNGKFPNLFGSNNTDPEKVKDVGVENEKQTFNEKQEYDVIKEVKNTKPEINISEAQNGLNEKDSKAIRGNKRITCTVYFAEQFDCLRRRCGIEDIYVDSLTRCSSWKVTGDDQLVIKQMVKSWTISEKEALLQFSPKYLEYMNKSSNKPSVLAKIFGFYSIKIKDLKKNNITMKMDVLVMEQLFFQRAITRKFDLKGIQERHTKEQLDDATLWDGDWLDGRYKSRFLTYSYGKKLLKEAIANDTQFLCDANIMDYSLLVGVDDDKKELVTGIVDFIGEYTFYKKIENRGKTLGRNAKEVTVLPPDQYKDRFRDSIEQYFLAIPDKWTKLYTDNNPQSLVTNEQTSPAGFTPPPSPISPISFAQSSTSFKLPSVL</sequence>
<dbReference type="Proteomes" id="UP000266673">
    <property type="component" value="Unassembled WGS sequence"/>
</dbReference>
<dbReference type="SMART" id="SM00330">
    <property type="entry name" value="PIPKc"/>
    <property type="match status" value="1"/>
</dbReference>
<evidence type="ECO:0000313" key="8">
    <source>
        <dbReference type="Proteomes" id="UP000266673"/>
    </source>
</evidence>
<dbReference type="GO" id="GO:0000285">
    <property type="term" value="F:1-phosphatidylinositol-3-phosphate 5-kinase activity"/>
    <property type="evidence" value="ECO:0007669"/>
    <property type="project" value="InterPro"/>
</dbReference>
<dbReference type="GO" id="GO:0046854">
    <property type="term" value="P:phosphatidylinositol phosphate biosynthetic process"/>
    <property type="evidence" value="ECO:0007669"/>
    <property type="project" value="TreeGrafter"/>
</dbReference>
<feature type="compositionally biased region" description="Polar residues" evidence="4">
    <location>
        <begin position="835"/>
        <end position="847"/>
    </location>
</feature>
<keyword evidence="5" id="KW-1133">Transmembrane helix</keyword>
<reference evidence="7 8" key="1">
    <citation type="submission" date="2018-06" db="EMBL/GenBank/DDBJ databases">
        <title>Comparative genomics reveals the genomic features of Rhizophagus irregularis, R. cerebriforme, R. diaphanum and Gigaspora rosea, and their symbiotic lifestyle signature.</title>
        <authorList>
            <person name="Morin E."/>
            <person name="San Clemente H."/>
            <person name="Chen E.C.H."/>
            <person name="De La Providencia I."/>
            <person name="Hainaut M."/>
            <person name="Kuo A."/>
            <person name="Kohler A."/>
            <person name="Murat C."/>
            <person name="Tang N."/>
            <person name="Roy S."/>
            <person name="Loubradou J."/>
            <person name="Henrissat B."/>
            <person name="Grigoriev I.V."/>
            <person name="Corradi N."/>
            <person name="Roux C."/>
            <person name="Martin F.M."/>
        </authorList>
    </citation>
    <scope>NUCLEOTIDE SEQUENCE [LARGE SCALE GENOMIC DNA]</scope>
    <source>
        <strain evidence="7 8">DAOM 194757</strain>
    </source>
</reference>
<name>A0A397VA65_9GLOM</name>
<dbReference type="CDD" id="cd17300">
    <property type="entry name" value="PIPKc_PIKfyve"/>
    <property type="match status" value="1"/>
</dbReference>
<gene>
    <name evidence="7" type="ORF">C2G38_2038203</name>
</gene>
<feature type="compositionally biased region" description="Basic and acidic residues" evidence="4">
    <location>
        <begin position="293"/>
        <end position="311"/>
    </location>
</feature>
<feature type="domain" description="PIPK" evidence="6">
    <location>
        <begin position="905"/>
        <end position="1233"/>
    </location>
</feature>
<comment type="caution">
    <text evidence="7">The sequence shown here is derived from an EMBL/GenBank/DDBJ whole genome shotgun (WGS) entry which is preliminary data.</text>
</comment>
<feature type="region of interest" description="Disordered" evidence="4">
    <location>
        <begin position="1251"/>
        <end position="1274"/>
    </location>
</feature>
<keyword evidence="3" id="KW-0808">Transferase</keyword>
<proteinExistence type="predicted"/>
<keyword evidence="5" id="KW-0812">Transmembrane</keyword>
<dbReference type="PANTHER" id="PTHR45748">
    <property type="entry name" value="1-PHOSPHATIDYLINOSITOL 3-PHOSPHATE 5-KINASE-RELATED"/>
    <property type="match status" value="1"/>
</dbReference>
<dbReference type="GO" id="GO:0005524">
    <property type="term" value="F:ATP binding"/>
    <property type="evidence" value="ECO:0007669"/>
    <property type="project" value="UniProtKB-UniRule"/>
</dbReference>
<keyword evidence="3" id="KW-0418">Kinase</keyword>
<organism evidence="7 8">
    <name type="scientific">Gigaspora rosea</name>
    <dbReference type="NCBI Taxonomy" id="44941"/>
    <lineage>
        <taxon>Eukaryota</taxon>
        <taxon>Fungi</taxon>
        <taxon>Fungi incertae sedis</taxon>
        <taxon>Mucoromycota</taxon>
        <taxon>Glomeromycotina</taxon>
        <taxon>Glomeromycetes</taxon>
        <taxon>Diversisporales</taxon>
        <taxon>Gigasporaceae</taxon>
        <taxon>Gigaspora</taxon>
    </lineage>
</organism>
<dbReference type="PROSITE" id="PS51455">
    <property type="entry name" value="PIPK"/>
    <property type="match status" value="1"/>
</dbReference>
<keyword evidence="1 3" id="KW-0547">Nucleotide-binding</keyword>
<dbReference type="Gene3D" id="3.30.800.10">
    <property type="entry name" value="Phosphatidylinositol Phosphate Kinase II Beta"/>
    <property type="match status" value="1"/>
</dbReference>
<dbReference type="InterPro" id="IPR044769">
    <property type="entry name" value="PIKfyve_PIPKc"/>
</dbReference>
<evidence type="ECO:0000256" key="3">
    <source>
        <dbReference type="PROSITE-ProRule" id="PRU00781"/>
    </source>
</evidence>
<dbReference type="OrthoDB" id="158357at2759"/>
<feature type="compositionally biased region" description="Basic and acidic residues" evidence="4">
    <location>
        <begin position="897"/>
        <end position="912"/>
    </location>
</feature>
<accession>A0A397VA65</accession>
<feature type="region of interest" description="Disordered" evidence="4">
    <location>
        <begin position="893"/>
        <end position="932"/>
    </location>
</feature>
<keyword evidence="2 3" id="KW-0067">ATP-binding</keyword>
<keyword evidence="8" id="KW-1185">Reference proteome</keyword>
<dbReference type="PANTHER" id="PTHR45748:SF7">
    <property type="entry name" value="1-PHOSPHATIDYLINOSITOL 3-PHOSPHATE 5-KINASE-RELATED"/>
    <property type="match status" value="1"/>
</dbReference>
<feature type="region of interest" description="Disordered" evidence="4">
    <location>
        <begin position="835"/>
        <end position="858"/>
    </location>
</feature>
<protein>
    <recommendedName>
        <fullName evidence="6">PIPK domain-containing protein</fullName>
    </recommendedName>
</protein>
<feature type="transmembrane region" description="Helical" evidence="5">
    <location>
        <begin position="7"/>
        <end position="26"/>
    </location>
</feature>
<evidence type="ECO:0000256" key="5">
    <source>
        <dbReference type="SAM" id="Phobius"/>
    </source>
</evidence>
<dbReference type="SUPFAM" id="SSF56104">
    <property type="entry name" value="SAICAR synthase-like"/>
    <property type="match status" value="1"/>
</dbReference>